<dbReference type="EMBL" id="JYDP01000185">
    <property type="protein sequence ID" value="KRZ03682.1"/>
    <property type="molecule type" value="Genomic_DNA"/>
</dbReference>
<accession>A0A0V1GZG0</accession>
<evidence type="ECO:0000313" key="2">
    <source>
        <dbReference type="Proteomes" id="UP000055024"/>
    </source>
</evidence>
<comment type="caution">
    <text evidence="1">The sequence shown here is derived from an EMBL/GenBank/DDBJ whole genome shotgun (WGS) entry which is preliminary data.</text>
</comment>
<reference evidence="1 2" key="1">
    <citation type="submission" date="2015-01" db="EMBL/GenBank/DDBJ databases">
        <title>Evolution of Trichinella species and genotypes.</title>
        <authorList>
            <person name="Korhonen P.K."/>
            <person name="Edoardo P."/>
            <person name="Giuseppe L.R."/>
            <person name="Gasser R.B."/>
        </authorList>
    </citation>
    <scope>NUCLEOTIDE SEQUENCE [LARGE SCALE GENOMIC DNA]</scope>
    <source>
        <strain evidence="1">ISS1029</strain>
    </source>
</reference>
<dbReference type="Proteomes" id="UP000055024">
    <property type="component" value="Unassembled WGS sequence"/>
</dbReference>
<keyword evidence="2" id="KW-1185">Reference proteome</keyword>
<dbReference type="OrthoDB" id="10384707at2759"/>
<evidence type="ECO:0000313" key="1">
    <source>
        <dbReference type="EMBL" id="KRZ03682.1"/>
    </source>
</evidence>
<proteinExistence type="predicted"/>
<sequence>MKILKRAYFYILEYGNDVKMMGMQRHLLQDNIVHLCTDTLVDTNQHCSLLYNFPGIHHSLECVPRCMDICFYAEFNSFIISGLLAHESGIELLNEKCWLKEKMIGGR</sequence>
<name>A0A0V1GZG0_9BILA</name>
<gene>
    <name evidence="1" type="ORF">T11_6846</name>
</gene>
<protein>
    <submittedName>
        <fullName evidence="1">Uncharacterized protein</fullName>
    </submittedName>
</protein>
<dbReference type="AlphaFoldDB" id="A0A0V1GZG0"/>
<organism evidence="1 2">
    <name type="scientific">Trichinella zimbabwensis</name>
    <dbReference type="NCBI Taxonomy" id="268475"/>
    <lineage>
        <taxon>Eukaryota</taxon>
        <taxon>Metazoa</taxon>
        <taxon>Ecdysozoa</taxon>
        <taxon>Nematoda</taxon>
        <taxon>Enoplea</taxon>
        <taxon>Dorylaimia</taxon>
        <taxon>Trichinellida</taxon>
        <taxon>Trichinellidae</taxon>
        <taxon>Trichinella</taxon>
    </lineage>
</organism>